<keyword evidence="4 5" id="KW-0808">Transferase</keyword>
<dbReference type="PROSITE" id="PS00723">
    <property type="entry name" value="POLYPRENYL_SYNTHASE_1"/>
    <property type="match status" value="1"/>
</dbReference>
<dbReference type="AlphaFoldDB" id="A0A1X0A3R2"/>
<dbReference type="EMBL" id="MVHE01000005">
    <property type="protein sequence ID" value="ORA24346.1"/>
    <property type="molecule type" value="Genomic_DNA"/>
</dbReference>
<dbReference type="Pfam" id="PF00348">
    <property type="entry name" value="polyprenyl_synt"/>
    <property type="match status" value="1"/>
</dbReference>
<dbReference type="SFLD" id="SFLDS00005">
    <property type="entry name" value="Isoprenoid_Synthase_Type_I"/>
    <property type="match status" value="1"/>
</dbReference>
<dbReference type="InterPro" id="IPR000092">
    <property type="entry name" value="Polyprenyl_synt"/>
</dbReference>
<reference evidence="5 6" key="1">
    <citation type="submission" date="2017-02" db="EMBL/GenBank/DDBJ databases">
        <title>The new phylogeny of genus Mycobacterium.</title>
        <authorList>
            <person name="Tortoli E."/>
            <person name="Trovato A."/>
            <person name="Cirillo D.M."/>
        </authorList>
    </citation>
    <scope>NUCLEOTIDE SEQUENCE [LARGE SCALE GENOMIC DNA]</scope>
    <source>
        <strain evidence="5 6">DSM 45057</strain>
    </source>
</reference>
<evidence type="ECO:0000313" key="5">
    <source>
        <dbReference type="EMBL" id="ORA24346.1"/>
    </source>
</evidence>
<dbReference type="Proteomes" id="UP000192284">
    <property type="component" value="Unassembled WGS sequence"/>
</dbReference>
<comment type="similarity">
    <text evidence="4">Belongs to the FPP/GGPP synthase family.</text>
</comment>
<evidence type="ECO:0000256" key="3">
    <source>
        <dbReference type="ARBA" id="ARBA00022842"/>
    </source>
</evidence>
<protein>
    <submittedName>
        <fullName evidence="5">Dimethylallyltranstransferase</fullName>
    </submittedName>
</protein>
<dbReference type="Gene3D" id="1.10.600.10">
    <property type="entry name" value="Farnesyl Diphosphate Synthase"/>
    <property type="match status" value="1"/>
</dbReference>
<dbReference type="GO" id="GO:0004659">
    <property type="term" value="F:prenyltransferase activity"/>
    <property type="evidence" value="ECO:0007669"/>
    <property type="project" value="InterPro"/>
</dbReference>
<dbReference type="GO" id="GO:0008299">
    <property type="term" value="P:isoprenoid biosynthetic process"/>
    <property type="evidence" value="ECO:0007669"/>
    <property type="project" value="InterPro"/>
</dbReference>
<accession>A0A1X0A3R2</accession>
<dbReference type="PANTHER" id="PTHR12001:SF86">
    <property type="entry name" value="GERANYLGERANYL DIPHOSPHATE SYNTHASE"/>
    <property type="match status" value="1"/>
</dbReference>
<evidence type="ECO:0000256" key="2">
    <source>
        <dbReference type="ARBA" id="ARBA00022723"/>
    </source>
</evidence>
<evidence type="ECO:0000256" key="4">
    <source>
        <dbReference type="RuleBase" id="RU004466"/>
    </source>
</evidence>
<gene>
    <name evidence="5" type="ORF">BST12_05260</name>
</gene>
<evidence type="ECO:0000256" key="1">
    <source>
        <dbReference type="ARBA" id="ARBA00005128"/>
    </source>
</evidence>
<organism evidence="5 6">
    <name type="scientific">Mycobacterium angelicum</name>
    <dbReference type="NCBI Taxonomy" id="470074"/>
    <lineage>
        <taxon>Bacteria</taxon>
        <taxon>Bacillati</taxon>
        <taxon>Actinomycetota</taxon>
        <taxon>Actinomycetes</taxon>
        <taxon>Mycobacteriales</taxon>
        <taxon>Mycobacteriaceae</taxon>
        <taxon>Mycobacterium</taxon>
    </lineage>
</organism>
<keyword evidence="3" id="KW-0460">Magnesium</keyword>
<keyword evidence="6" id="KW-1185">Reference proteome</keyword>
<dbReference type="InterPro" id="IPR033749">
    <property type="entry name" value="Polyprenyl_synt_CS"/>
</dbReference>
<dbReference type="PANTHER" id="PTHR12001">
    <property type="entry name" value="GERANYLGERANYL PYROPHOSPHATE SYNTHASE"/>
    <property type="match status" value="1"/>
</dbReference>
<dbReference type="PROSITE" id="PS00444">
    <property type="entry name" value="POLYPRENYL_SYNTHASE_2"/>
    <property type="match status" value="1"/>
</dbReference>
<evidence type="ECO:0000313" key="6">
    <source>
        <dbReference type="Proteomes" id="UP000192284"/>
    </source>
</evidence>
<dbReference type="SUPFAM" id="SSF48576">
    <property type="entry name" value="Terpenoid synthases"/>
    <property type="match status" value="1"/>
</dbReference>
<sequence length="344" mass="35958">MTETAQPVCAAGATTRVETLLAETRLLIEPAQRAVIETLPPAIRHIVGFHLGWWDADGRESSGGGGKAVRPALTIACARAAGGSAQAAITPAVAVELLHDFSLLHDDIMDGDLTRRHRPTAWAAFGLPMALLAGDALFLLASELIHDGPSGTAIRSAALELCAGQSDDIAFESRAAVGLAECLRMSEAKTGALLGVACQLGALSVADDIELASLYGQFGRHLGIAFQLIDDILGIWGGESVTGKPIFSDVRSRKKSLPVVAALTSGTSAGHELARLYARTDTLDDRELSRVADLVDAAGGRTWAETEAQRYRASALDALAAAKPQPCAVADLHALAELVTNRVC</sequence>
<dbReference type="GO" id="GO:0046872">
    <property type="term" value="F:metal ion binding"/>
    <property type="evidence" value="ECO:0007669"/>
    <property type="project" value="UniProtKB-KW"/>
</dbReference>
<comment type="pathway">
    <text evidence="1">Isoprenoid biosynthesis.</text>
</comment>
<name>A0A1X0A3R2_MYCAN</name>
<keyword evidence="2" id="KW-0479">Metal-binding</keyword>
<proteinExistence type="inferred from homology"/>
<dbReference type="RefSeq" id="WP_083112110.1">
    <property type="nucleotide sequence ID" value="NZ_JACKTS010000031.1"/>
</dbReference>
<dbReference type="OrthoDB" id="4497239at2"/>
<dbReference type="InterPro" id="IPR008949">
    <property type="entry name" value="Isoprenoid_synthase_dom_sf"/>
</dbReference>
<dbReference type="CDD" id="cd00685">
    <property type="entry name" value="Trans_IPPS_HT"/>
    <property type="match status" value="1"/>
</dbReference>
<comment type="caution">
    <text evidence="5">The sequence shown here is derived from an EMBL/GenBank/DDBJ whole genome shotgun (WGS) entry which is preliminary data.</text>
</comment>